<name>A0A1H5WK59_9GAMM</name>
<proteinExistence type="predicted"/>
<dbReference type="RefSeq" id="WP_200826676.1">
    <property type="nucleotide sequence ID" value="NZ_FNVQ01000001.1"/>
</dbReference>
<dbReference type="Gene3D" id="1.10.1200.10">
    <property type="entry name" value="ACP-like"/>
    <property type="match status" value="1"/>
</dbReference>
<evidence type="ECO:0000313" key="3">
    <source>
        <dbReference type="Proteomes" id="UP000236745"/>
    </source>
</evidence>
<evidence type="ECO:0000259" key="1">
    <source>
        <dbReference type="PROSITE" id="PS50075"/>
    </source>
</evidence>
<sequence length="102" mass="11310">MKREELIEVIRDGLANSLRIPHIASFRPEARLNEDLHLDSVMILQLLLHLELECGYEIPDEALSAEAFATVNTLVDFLLQLQQEESGFPEIAAEVAVEGGPG</sequence>
<dbReference type="PROSITE" id="PS50075">
    <property type="entry name" value="CARRIER"/>
    <property type="match status" value="1"/>
</dbReference>
<gene>
    <name evidence="2" type="ORF">SAMN05444390_1011073</name>
</gene>
<dbReference type="Proteomes" id="UP000236745">
    <property type="component" value="Unassembled WGS sequence"/>
</dbReference>
<dbReference type="InterPro" id="IPR036736">
    <property type="entry name" value="ACP-like_sf"/>
</dbReference>
<evidence type="ECO:0000313" key="2">
    <source>
        <dbReference type="EMBL" id="SEF99688.1"/>
    </source>
</evidence>
<dbReference type="InterPro" id="IPR009081">
    <property type="entry name" value="PP-bd_ACP"/>
</dbReference>
<feature type="domain" description="Carrier" evidence="1">
    <location>
        <begin position="1"/>
        <end position="82"/>
    </location>
</feature>
<keyword evidence="3" id="KW-1185">Reference proteome</keyword>
<accession>A0A1H5WK59</accession>
<dbReference type="Pfam" id="PF00550">
    <property type="entry name" value="PP-binding"/>
    <property type="match status" value="1"/>
</dbReference>
<dbReference type="EMBL" id="FNVQ01000001">
    <property type="protein sequence ID" value="SEF99688.1"/>
    <property type="molecule type" value="Genomic_DNA"/>
</dbReference>
<protein>
    <submittedName>
        <fullName evidence="2">Acyl carrier protein</fullName>
    </submittedName>
</protein>
<dbReference type="AlphaFoldDB" id="A0A1H5WK59"/>
<organism evidence="2 3">
    <name type="scientific">Marinobacterium lutimaris</name>
    <dbReference type="NCBI Taxonomy" id="568106"/>
    <lineage>
        <taxon>Bacteria</taxon>
        <taxon>Pseudomonadati</taxon>
        <taxon>Pseudomonadota</taxon>
        <taxon>Gammaproteobacteria</taxon>
        <taxon>Oceanospirillales</taxon>
        <taxon>Oceanospirillaceae</taxon>
        <taxon>Marinobacterium</taxon>
    </lineage>
</organism>
<dbReference type="SUPFAM" id="SSF47336">
    <property type="entry name" value="ACP-like"/>
    <property type="match status" value="1"/>
</dbReference>
<reference evidence="2 3" key="1">
    <citation type="submission" date="2016-10" db="EMBL/GenBank/DDBJ databases">
        <authorList>
            <person name="de Groot N.N."/>
        </authorList>
    </citation>
    <scope>NUCLEOTIDE SEQUENCE [LARGE SCALE GENOMIC DNA]</scope>
    <source>
        <strain evidence="2 3">DSM 22012</strain>
    </source>
</reference>